<name>A0A8S5TM24_9CAUD</name>
<dbReference type="EMBL" id="BK032853">
    <property type="protein sequence ID" value="DAF64217.1"/>
    <property type="molecule type" value="Genomic_DNA"/>
</dbReference>
<proteinExistence type="predicted"/>
<reference evidence="1" key="1">
    <citation type="journal article" date="2021" name="Proc. Natl. Acad. Sci. U.S.A.">
        <title>A Catalog of Tens of Thousands of Viruses from Human Metagenomes Reveals Hidden Associations with Chronic Diseases.</title>
        <authorList>
            <person name="Tisza M.J."/>
            <person name="Buck C.B."/>
        </authorList>
    </citation>
    <scope>NUCLEOTIDE SEQUENCE</scope>
    <source>
        <strain evidence="1">CtKgQ2</strain>
    </source>
</reference>
<organism evidence="1">
    <name type="scientific">Siphoviridae sp. ctKgQ2</name>
    <dbReference type="NCBI Taxonomy" id="2827842"/>
    <lineage>
        <taxon>Viruses</taxon>
        <taxon>Duplodnaviria</taxon>
        <taxon>Heunggongvirae</taxon>
        <taxon>Uroviricota</taxon>
        <taxon>Caudoviricetes</taxon>
    </lineage>
</organism>
<evidence type="ECO:0000313" key="1">
    <source>
        <dbReference type="EMBL" id="DAF64217.1"/>
    </source>
</evidence>
<accession>A0A8S5TM24</accession>
<protein>
    <submittedName>
        <fullName evidence="1">Uncharacterized protein</fullName>
    </submittedName>
</protein>
<sequence length="29" mass="3124">MAHVCASILCLLTASGIPTSQPIHRHPIR</sequence>